<name>A0A1B7IHV2_9ENTR</name>
<dbReference type="PATRIC" id="fig|1354251.4.peg.3723"/>
<evidence type="ECO:0000313" key="2">
    <source>
        <dbReference type="Proteomes" id="UP000078410"/>
    </source>
</evidence>
<dbReference type="AlphaFoldDB" id="A0A1B7IHV2"/>
<accession>A0A1B7IHV2</accession>
<keyword evidence="2" id="KW-1185">Reference proteome</keyword>
<protein>
    <submittedName>
        <fullName evidence="1">Uncharacterized protein</fullName>
    </submittedName>
</protein>
<dbReference type="Proteomes" id="UP000078410">
    <property type="component" value="Unassembled WGS sequence"/>
</dbReference>
<reference evidence="1 2" key="1">
    <citation type="submission" date="2016-04" db="EMBL/GenBank/DDBJ databases">
        <title>ATOL: Assembling a taxonomically balanced genome-scale reconstruction of the evolutionary history of the Enterobacteriaceae.</title>
        <authorList>
            <person name="Plunkett G.III."/>
            <person name="Neeno-Eckwall E.C."/>
            <person name="Glasner J.D."/>
            <person name="Perna N.T."/>
        </authorList>
    </citation>
    <scope>NUCLEOTIDE SEQUENCE [LARGE SCALE GENOMIC DNA]</scope>
    <source>
        <strain evidence="1 2">ATCC 51605</strain>
    </source>
</reference>
<evidence type="ECO:0000313" key="1">
    <source>
        <dbReference type="EMBL" id="OAT28973.1"/>
    </source>
</evidence>
<gene>
    <name evidence="1" type="ORF">M975_3620</name>
</gene>
<proteinExistence type="predicted"/>
<comment type="caution">
    <text evidence="1">The sequence shown here is derived from an EMBL/GenBank/DDBJ whole genome shotgun (WGS) entry which is preliminary data.</text>
</comment>
<sequence length="37" mass="4088">MLALATKWFDTGMCRITASQPTQGLKGKTEVYREAAI</sequence>
<dbReference type="EMBL" id="LXER01000032">
    <property type="protein sequence ID" value="OAT28973.1"/>
    <property type="molecule type" value="Genomic_DNA"/>
</dbReference>
<organism evidence="1 2">
    <name type="scientific">Buttiauxella brennerae ATCC 51605</name>
    <dbReference type="NCBI Taxonomy" id="1354251"/>
    <lineage>
        <taxon>Bacteria</taxon>
        <taxon>Pseudomonadati</taxon>
        <taxon>Pseudomonadota</taxon>
        <taxon>Gammaproteobacteria</taxon>
        <taxon>Enterobacterales</taxon>
        <taxon>Enterobacteriaceae</taxon>
        <taxon>Buttiauxella</taxon>
    </lineage>
</organism>